<dbReference type="SUPFAM" id="SSF55729">
    <property type="entry name" value="Acyl-CoA N-acyltransferases (Nat)"/>
    <property type="match status" value="1"/>
</dbReference>
<keyword evidence="2" id="KW-0012">Acyltransferase</keyword>
<keyword evidence="5" id="KW-1185">Reference proteome</keyword>
<name>A0A2A4FZD3_9SPHN</name>
<dbReference type="Gene3D" id="3.40.630.30">
    <property type="match status" value="1"/>
</dbReference>
<dbReference type="OrthoDB" id="7205533at2"/>
<dbReference type="PANTHER" id="PTHR43877">
    <property type="entry name" value="AMINOALKYLPHOSPHONATE N-ACETYLTRANSFERASE-RELATED-RELATED"/>
    <property type="match status" value="1"/>
</dbReference>
<feature type="domain" description="N-acetyltransferase" evidence="3">
    <location>
        <begin position="5"/>
        <end position="174"/>
    </location>
</feature>
<organism evidence="4 5">
    <name type="scientific">Rhizorhabdus dicambivorans</name>
    <dbReference type="NCBI Taxonomy" id="1850238"/>
    <lineage>
        <taxon>Bacteria</taxon>
        <taxon>Pseudomonadati</taxon>
        <taxon>Pseudomonadota</taxon>
        <taxon>Alphaproteobacteria</taxon>
        <taxon>Sphingomonadales</taxon>
        <taxon>Sphingomonadaceae</taxon>
        <taxon>Rhizorhabdus</taxon>
    </lineage>
</organism>
<evidence type="ECO:0000256" key="1">
    <source>
        <dbReference type="ARBA" id="ARBA00022679"/>
    </source>
</evidence>
<evidence type="ECO:0000256" key="2">
    <source>
        <dbReference type="ARBA" id="ARBA00023315"/>
    </source>
</evidence>
<dbReference type="CDD" id="cd04301">
    <property type="entry name" value="NAT_SF"/>
    <property type="match status" value="1"/>
</dbReference>
<dbReference type="KEGG" id="rdi:CMV14_11170"/>
<protein>
    <submittedName>
        <fullName evidence="4">N-acetyltransferase</fullName>
    </submittedName>
</protein>
<dbReference type="EMBL" id="NWUF01000001">
    <property type="protein sequence ID" value="PCE44167.1"/>
    <property type="molecule type" value="Genomic_DNA"/>
</dbReference>
<gene>
    <name evidence="4" type="ORF">COO09_00555</name>
</gene>
<evidence type="ECO:0000259" key="3">
    <source>
        <dbReference type="PROSITE" id="PS51186"/>
    </source>
</evidence>
<dbReference type="InterPro" id="IPR000182">
    <property type="entry name" value="GNAT_dom"/>
</dbReference>
<dbReference type="RefSeq" id="WP_066958974.1">
    <property type="nucleotide sequence ID" value="NZ_CP023449.1"/>
</dbReference>
<dbReference type="AlphaFoldDB" id="A0A2A4FZD3"/>
<comment type="caution">
    <text evidence="4">The sequence shown here is derived from an EMBL/GenBank/DDBJ whole genome shotgun (WGS) entry which is preliminary data.</text>
</comment>
<evidence type="ECO:0000313" key="5">
    <source>
        <dbReference type="Proteomes" id="UP000218934"/>
    </source>
</evidence>
<sequence length="174" mass="18768">MTSGPVIRRAGPDDASALAMVGAATFLESYAHVIGAADMLAHIAGKNSPEAYRAFATDPSCSLWIAELPETAAPVGYALLTPPDLPIEIDDRDIELRRIYLMSKWQGSGLGRRLIEAAIDHARRLGKKRFLIGVYSGNEGVIGFYRRMGCGQLGTRQFQVGDAVFDDLVLGMGL</sequence>
<evidence type="ECO:0000313" key="4">
    <source>
        <dbReference type="EMBL" id="PCE44167.1"/>
    </source>
</evidence>
<proteinExistence type="predicted"/>
<accession>A0A2A4FZD3</accession>
<dbReference type="GO" id="GO:0016747">
    <property type="term" value="F:acyltransferase activity, transferring groups other than amino-acyl groups"/>
    <property type="evidence" value="ECO:0007669"/>
    <property type="project" value="InterPro"/>
</dbReference>
<reference evidence="4 5" key="1">
    <citation type="submission" date="2017-09" db="EMBL/GenBank/DDBJ databases">
        <title>The Catabolism of 3,6-Dichlorosalicylic acid is Initiated by the Cytochrome P450 Monooxygenase DsmABC in Rhizorhabdus dicambivorans Ndbn-20.</title>
        <authorList>
            <person name="Na L."/>
        </authorList>
    </citation>
    <scope>NUCLEOTIDE SEQUENCE [LARGE SCALE GENOMIC DNA]</scope>
    <source>
        <strain evidence="4 5">Ndbn-20m</strain>
    </source>
</reference>
<dbReference type="PROSITE" id="PS51186">
    <property type="entry name" value="GNAT"/>
    <property type="match status" value="1"/>
</dbReference>
<dbReference type="Proteomes" id="UP000218934">
    <property type="component" value="Unassembled WGS sequence"/>
</dbReference>
<dbReference type="Pfam" id="PF00583">
    <property type="entry name" value="Acetyltransf_1"/>
    <property type="match status" value="1"/>
</dbReference>
<keyword evidence="1 4" id="KW-0808">Transferase</keyword>
<dbReference type="InterPro" id="IPR050832">
    <property type="entry name" value="Bact_Acetyltransf"/>
</dbReference>
<dbReference type="InterPro" id="IPR016181">
    <property type="entry name" value="Acyl_CoA_acyltransferase"/>
</dbReference>